<feature type="compositionally biased region" description="Polar residues" evidence="1">
    <location>
        <begin position="74"/>
        <end position="90"/>
    </location>
</feature>
<dbReference type="EMBL" id="LCTV02000012">
    <property type="protein sequence ID" value="PRQ71301.1"/>
    <property type="molecule type" value="Genomic_DNA"/>
</dbReference>
<accession>A0A2S9ZZY4</accession>
<sequence length="106" mass="11829">MRFSLASIRCNKTVSNLRKPLYAVREGEMARRCLLFCCGRRLSHLFPPLTSSSSSALVCCCCTRSVHSALATAHPSQSHPRLSIPSSHPSRSAFVRKSRQLASRRR</sequence>
<gene>
    <name evidence="2" type="ORF">AAT19DRAFT_10159</name>
</gene>
<evidence type="ECO:0000256" key="1">
    <source>
        <dbReference type="SAM" id="MobiDB-lite"/>
    </source>
</evidence>
<reference evidence="2 3" key="1">
    <citation type="journal article" date="2018" name="Elife">
        <title>Functional genomics of lipid metabolism in the oleaginous yeast Rhodosporidium toruloides.</title>
        <authorList>
            <person name="Coradetti S.T."/>
            <person name="Pinel D."/>
            <person name="Geiselman G."/>
            <person name="Ito M."/>
            <person name="Mondo S."/>
            <person name="Reilly M.C."/>
            <person name="Cheng Y.F."/>
            <person name="Bauer S."/>
            <person name="Grigoriev I."/>
            <person name="Gladden J.M."/>
            <person name="Simmons B.A."/>
            <person name="Brem R."/>
            <person name="Arkin A.P."/>
            <person name="Skerker J.M."/>
        </authorList>
    </citation>
    <scope>NUCLEOTIDE SEQUENCE [LARGE SCALE GENOMIC DNA]</scope>
    <source>
        <strain evidence="2 3">NBRC 0880</strain>
    </source>
</reference>
<dbReference type="AlphaFoldDB" id="A0A2S9ZZY4"/>
<protein>
    <submittedName>
        <fullName evidence="2">Uncharacterized protein</fullName>
    </submittedName>
</protein>
<organism evidence="2 3">
    <name type="scientific">Rhodotorula toruloides</name>
    <name type="common">Yeast</name>
    <name type="synonym">Rhodosporidium toruloides</name>
    <dbReference type="NCBI Taxonomy" id="5286"/>
    <lineage>
        <taxon>Eukaryota</taxon>
        <taxon>Fungi</taxon>
        <taxon>Dikarya</taxon>
        <taxon>Basidiomycota</taxon>
        <taxon>Pucciniomycotina</taxon>
        <taxon>Microbotryomycetes</taxon>
        <taxon>Sporidiobolales</taxon>
        <taxon>Sporidiobolaceae</taxon>
        <taxon>Rhodotorula</taxon>
    </lineage>
</organism>
<feature type="region of interest" description="Disordered" evidence="1">
    <location>
        <begin position="74"/>
        <end position="106"/>
    </location>
</feature>
<evidence type="ECO:0000313" key="3">
    <source>
        <dbReference type="Proteomes" id="UP000239560"/>
    </source>
</evidence>
<proteinExistence type="predicted"/>
<name>A0A2S9ZZY4_RHOTO</name>
<evidence type="ECO:0000313" key="2">
    <source>
        <dbReference type="EMBL" id="PRQ71301.1"/>
    </source>
</evidence>
<dbReference type="Proteomes" id="UP000239560">
    <property type="component" value="Unassembled WGS sequence"/>
</dbReference>
<feature type="compositionally biased region" description="Basic residues" evidence="1">
    <location>
        <begin position="94"/>
        <end position="106"/>
    </location>
</feature>
<comment type="caution">
    <text evidence="2">The sequence shown here is derived from an EMBL/GenBank/DDBJ whole genome shotgun (WGS) entry which is preliminary data.</text>
</comment>